<dbReference type="Pfam" id="PF13181">
    <property type="entry name" value="TPR_8"/>
    <property type="match status" value="1"/>
</dbReference>
<reference evidence="9" key="1">
    <citation type="journal article" date="2022" name="Proc. Natl. Acad. Sci. U.S.A.">
        <title>Life cycle and functional genomics of the unicellular red alga Galdieria for elucidating algal and plant evolution and industrial use.</title>
        <authorList>
            <person name="Hirooka S."/>
            <person name="Itabashi T."/>
            <person name="Ichinose T.M."/>
            <person name="Onuma R."/>
            <person name="Fujiwara T."/>
            <person name="Yamashita S."/>
            <person name="Jong L.W."/>
            <person name="Tomita R."/>
            <person name="Iwane A.H."/>
            <person name="Miyagishima S.Y."/>
        </authorList>
    </citation>
    <scope>NUCLEOTIDE SEQUENCE</scope>
    <source>
        <strain evidence="9">NBRC 102759</strain>
    </source>
</reference>
<dbReference type="PANTHER" id="PTHR12558">
    <property type="entry name" value="CELL DIVISION CYCLE 16,23,27"/>
    <property type="match status" value="1"/>
</dbReference>
<evidence type="ECO:0000256" key="6">
    <source>
        <dbReference type="ARBA" id="ARBA00023306"/>
    </source>
</evidence>
<protein>
    <recommendedName>
        <fullName evidence="8">Cdc23 domain-containing protein</fullName>
    </recommendedName>
</protein>
<evidence type="ECO:0000313" key="10">
    <source>
        <dbReference type="Proteomes" id="UP001061958"/>
    </source>
</evidence>
<keyword evidence="5 7" id="KW-0802">TPR repeat</keyword>
<feature type="repeat" description="TPR" evidence="7">
    <location>
        <begin position="327"/>
        <end position="360"/>
    </location>
</feature>
<evidence type="ECO:0000256" key="1">
    <source>
        <dbReference type="ARBA" id="ARBA00022618"/>
    </source>
</evidence>
<dbReference type="Proteomes" id="UP001061958">
    <property type="component" value="Unassembled WGS sequence"/>
</dbReference>
<keyword evidence="6" id="KW-0131">Cell cycle</keyword>
<name>A0A9C7PX06_9RHOD</name>
<dbReference type="GO" id="GO:0016567">
    <property type="term" value="P:protein ubiquitination"/>
    <property type="evidence" value="ECO:0007669"/>
    <property type="project" value="TreeGrafter"/>
</dbReference>
<dbReference type="GO" id="GO:0045842">
    <property type="term" value="P:positive regulation of mitotic metaphase/anaphase transition"/>
    <property type="evidence" value="ECO:0007669"/>
    <property type="project" value="TreeGrafter"/>
</dbReference>
<keyword evidence="2" id="KW-0677">Repeat</keyword>
<keyword evidence="10" id="KW-1185">Reference proteome</keyword>
<dbReference type="Pfam" id="PF04049">
    <property type="entry name" value="ANAPC8"/>
    <property type="match status" value="1"/>
</dbReference>
<dbReference type="Pfam" id="PF00515">
    <property type="entry name" value="TPR_1"/>
    <property type="match status" value="1"/>
</dbReference>
<evidence type="ECO:0000256" key="4">
    <source>
        <dbReference type="ARBA" id="ARBA00022786"/>
    </source>
</evidence>
<feature type="domain" description="Cdc23" evidence="8">
    <location>
        <begin position="28"/>
        <end position="266"/>
    </location>
</feature>
<dbReference type="InterPro" id="IPR019734">
    <property type="entry name" value="TPR_rpt"/>
</dbReference>
<evidence type="ECO:0000256" key="2">
    <source>
        <dbReference type="ARBA" id="ARBA00022737"/>
    </source>
</evidence>
<reference evidence="9" key="2">
    <citation type="submission" date="2022-01" db="EMBL/GenBank/DDBJ databases">
        <authorList>
            <person name="Hirooka S."/>
            <person name="Miyagishima S.Y."/>
        </authorList>
    </citation>
    <scope>NUCLEOTIDE SEQUENCE</scope>
    <source>
        <strain evidence="9">NBRC 102759</strain>
    </source>
</reference>
<dbReference type="GO" id="GO:0005680">
    <property type="term" value="C:anaphase-promoting complex"/>
    <property type="evidence" value="ECO:0007669"/>
    <property type="project" value="InterPro"/>
</dbReference>
<dbReference type="InterPro" id="IPR007192">
    <property type="entry name" value="APC8"/>
</dbReference>
<evidence type="ECO:0000256" key="5">
    <source>
        <dbReference type="ARBA" id="ARBA00022803"/>
    </source>
</evidence>
<evidence type="ECO:0000256" key="3">
    <source>
        <dbReference type="ARBA" id="ARBA00022776"/>
    </source>
</evidence>
<evidence type="ECO:0000256" key="7">
    <source>
        <dbReference type="PROSITE-ProRule" id="PRU00339"/>
    </source>
</evidence>
<gene>
    <name evidence="9" type="ORF">GpartN1_g4139.t1</name>
</gene>
<sequence>MSSKLQLKTKQLIQLCHENLSNPQSVLNQLLSAIQQLTKRGLVYSARWCAELAFSLQSKAQETTKVTIDSYDEQGLDPRECTAFLLARKYFDCREYRRCAECLKNLENETCIFLRCYSLFLAGEKERLFDGSIQSIRRLQNRQLEHILSQICHFEKHQNGMLSGFLCYLCGIISRNLERREQAISFFVRAVVQFPFLFDAWRELSRLVSTQEEEETLDASLPRHWMIAIYYAMVWMERREYDDALHLLNALLSYFPKNTFLLNQIAFLHYDRRDFDTSARYYEEIRRNDPHCMDGMDIYSNILYVREQQVELSMLAHHCVSVEKYRPETCTVVGNYYSLRGDHEKAVTYFERALKLNPHFVSAFTLIGHEYIEMKNTAKAIEAYRKAVDIQPKDFRAWYGLGQAYELLRMPSYSLYYYRKAATLRPFDSRMWCAMGLCLEEFGKYQDALTCYERALKCDDREVVVFRRIAHLYDQIGDSEKAYTFYLKELERREEEEEEGLDSLETAEAFLFLARYSIAKGRLDDAENYCSRLVDFPGTERDQAKDLLKEIERRREQQLVSSNPSAIMDTAIS</sequence>
<keyword evidence="3" id="KW-0498">Mitosis</keyword>
<organism evidence="9 10">
    <name type="scientific">Galdieria partita</name>
    <dbReference type="NCBI Taxonomy" id="83374"/>
    <lineage>
        <taxon>Eukaryota</taxon>
        <taxon>Rhodophyta</taxon>
        <taxon>Bangiophyceae</taxon>
        <taxon>Galdieriales</taxon>
        <taxon>Galdieriaceae</taxon>
        <taxon>Galdieria</taxon>
    </lineage>
</organism>
<dbReference type="PROSITE" id="PS50005">
    <property type="entry name" value="TPR"/>
    <property type="match status" value="4"/>
</dbReference>
<dbReference type="Pfam" id="PF13414">
    <property type="entry name" value="TPR_11"/>
    <property type="match status" value="1"/>
</dbReference>
<proteinExistence type="predicted"/>
<evidence type="ECO:0000313" key="9">
    <source>
        <dbReference type="EMBL" id="GJQ12348.1"/>
    </source>
</evidence>
<feature type="repeat" description="TPR" evidence="7">
    <location>
        <begin position="395"/>
        <end position="428"/>
    </location>
</feature>
<dbReference type="AlphaFoldDB" id="A0A9C7PX06"/>
<evidence type="ECO:0000259" key="8">
    <source>
        <dbReference type="Pfam" id="PF04049"/>
    </source>
</evidence>
<keyword evidence="1" id="KW-0132">Cell division</keyword>
<dbReference type="GO" id="GO:0051301">
    <property type="term" value="P:cell division"/>
    <property type="evidence" value="ECO:0007669"/>
    <property type="project" value="UniProtKB-KW"/>
</dbReference>
<dbReference type="Gene3D" id="1.25.40.10">
    <property type="entry name" value="Tetratricopeptide repeat domain"/>
    <property type="match status" value="2"/>
</dbReference>
<accession>A0A9C7PX06</accession>
<feature type="repeat" description="TPR" evidence="7">
    <location>
        <begin position="429"/>
        <end position="462"/>
    </location>
</feature>
<dbReference type="GO" id="GO:0031145">
    <property type="term" value="P:anaphase-promoting complex-dependent catabolic process"/>
    <property type="evidence" value="ECO:0007669"/>
    <property type="project" value="TreeGrafter"/>
</dbReference>
<dbReference type="EMBL" id="BQMJ01000032">
    <property type="protein sequence ID" value="GJQ12348.1"/>
    <property type="molecule type" value="Genomic_DNA"/>
</dbReference>
<dbReference type="PANTHER" id="PTHR12558:SF10">
    <property type="entry name" value="CELL DIVISION CYCLE PROTEIN 23 HOMOLOG"/>
    <property type="match status" value="1"/>
</dbReference>
<dbReference type="OrthoDB" id="10262026at2759"/>
<feature type="repeat" description="TPR" evidence="7">
    <location>
        <begin position="361"/>
        <end position="394"/>
    </location>
</feature>
<dbReference type="InterPro" id="IPR011990">
    <property type="entry name" value="TPR-like_helical_dom_sf"/>
</dbReference>
<dbReference type="SUPFAM" id="SSF48452">
    <property type="entry name" value="TPR-like"/>
    <property type="match status" value="2"/>
</dbReference>
<comment type="caution">
    <text evidence="9">The sequence shown here is derived from an EMBL/GenBank/DDBJ whole genome shotgun (WGS) entry which is preliminary data.</text>
</comment>
<keyword evidence="4" id="KW-0833">Ubl conjugation pathway</keyword>
<dbReference type="SMART" id="SM00028">
    <property type="entry name" value="TPR"/>
    <property type="match status" value="9"/>
</dbReference>